<dbReference type="EMBL" id="ALJD01000009">
    <property type="protein sequence ID" value="EJN58301.1"/>
    <property type="molecule type" value="Genomic_DNA"/>
</dbReference>
<dbReference type="Proteomes" id="UP000007813">
    <property type="component" value="Unassembled WGS sequence"/>
</dbReference>
<evidence type="ECO:0000313" key="2">
    <source>
        <dbReference type="EMBL" id="EJN58301.1"/>
    </source>
</evidence>
<evidence type="ECO:0008006" key="4">
    <source>
        <dbReference type="Google" id="ProtNLM"/>
    </source>
</evidence>
<name>J3JEE7_9EURY</name>
<gene>
    <name evidence="2" type="ORF">HSB1_37180</name>
</gene>
<organism evidence="2 3">
    <name type="scientific">Halogranum salarium B-1</name>
    <dbReference type="NCBI Taxonomy" id="1210908"/>
    <lineage>
        <taxon>Archaea</taxon>
        <taxon>Methanobacteriati</taxon>
        <taxon>Methanobacteriota</taxon>
        <taxon>Stenosarchaea group</taxon>
        <taxon>Halobacteria</taxon>
        <taxon>Halobacteriales</taxon>
        <taxon>Haloferacaceae</taxon>
    </lineage>
</organism>
<reference evidence="2 3" key="1">
    <citation type="journal article" date="2012" name="J. Bacteriol.">
        <title>Draft Genome Sequence of the Extremely Halophilic Archaeon Halogranum salarium B-1T.</title>
        <authorList>
            <person name="Kim K.K."/>
            <person name="Lee K.C."/>
            <person name="Lee J.S."/>
        </authorList>
    </citation>
    <scope>NUCLEOTIDE SEQUENCE [LARGE SCALE GENOMIC DNA]</scope>
    <source>
        <strain evidence="2 3">B-1</strain>
    </source>
</reference>
<evidence type="ECO:0000313" key="3">
    <source>
        <dbReference type="Proteomes" id="UP000007813"/>
    </source>
</evidence>
<dbReference type="eggNOG" id="arCOG09323">
    <property type="taxonomic scope" value="Archaea"/>
</dbReference>
<protein>
    <recommendedName>
        <fullName evidence="4">DUF5518 domain-containing protein</fullName>
    </recommendedName>
</protein>
<dbReference type="PATRIC" id="fig|1210908.3.peg.3538"/>
<keyword evidence="1" id="KW-0812">Transmembrane</keyword>
<keyword evidence="1" id="KW-1133">Transmembrane helix</keyword>
<feature type="transmembrane region" description="Helical" evidence="1">
    <location>
        <begin position="56"/>
        <end position="79"/>
    </location>
</feature>
<evidence type="ECO:0000256" key="1">
    <source>
        <dbReference type="SAM" id="Phobius"/>
    </source>
</evidence>
<sequence length="120" mass="11505">MTNWRAVAGGFVVLLLTGLIGLQLPLLGQIGAGLIGGFAAGYLAGGGFGNGAWHGLLAGSITGVVLTLFLALLGGLLGLGAGPVGGFLGGAGVLLVGVFVTLLFAIDSAIAGAFGGWLKG</sequence>
<dbReference type="AlphaFoldDB" id="J3JEE7"/>
<dbReference type="Pfam" id="PF17647">
    <property type="entry name" value="DUF5518"/>
    <property type="match status" value="1"/>
</dbReference>
<proteinExistence type="predicted"/>
<comment type="caution">
    <text evidence="2">The sequence shown here is derived from an EMBL/GenBank/DDBJ whole genome shotgun (WGS) entry which is preliminary data.</text>
</comment>
<feature type="transmembrane region" description="Helical" evidence="1">
    <location>
        <begin position="31"/>
        <end position="49"/>
    </location>
</feature>
<keyword evidence="1" id="KW-0472">Membrane</keyword>
<accession>J3JEE7</accession>
<dbReference type="RefSeq" id="WP_009733107.1">
    <property type="nucleotide sequence ID" value="NZ_ALJD01000009.1"/>
</dbReference>
<feature type="transmembrane region" description="Helical" evidence="1">
    <location>
        <begin position="91"/>
        <end position="118"/>
    </location>
</feature>
<dbReference type="InterPro" id="IPR040493">
    <property type="entry name" value="DUF5518"/>
</dbReference>